<keyword evidence="1" id="KW-0472">Membrane</keyword>
<dbReference type="EMBL" id="MHMR01000016">
    <property type="protein sequence ID" value="OGZ30707.1"/>
    <property type="molecule type" value="Genomic_DNA"/>
</dbReference>
<sequence length="82" mass="9997">MFCLYINIKEIKEKIPHKMRDFFFGRLSAALLGFFGLFAAFLGFFRFFLFSHLYIFIIFSANGESNKHRPRYVHWFYKLRRA</sequence>
<comment type="caution">
    <text evidence="2">The sequence shown here is derived from an EMBL/GenBank/DDBJ whole genome shotgun (WGS) entry which is preliminary data.</text>
</comment>
<gene>
    <name evidence="2" type="ORF">A3J00_02620</name>
</gene>
<dbReference type="AlphaFoldDB" id="A0A1G2EYB6"/>
<keyword evidence="1" id="KW-0812">Transmembrane</keyword>
<evidence type="ECO:0000256" key="1">
    <source>
        <dbReference type="SAM" id="Phobius"/>
    </source>
</evidence>
<evidence type="ECO:0000313" key="3">
    <source>
        <dbReference type="Proteomes" id="UP000178428"/>
    </source>
</evidence>
<keyword evidence="1" id="KW-1133">Transmembrane helix</keyword>
<dbReference type="STRING" id="1801725.A3J00_02620"/>
<dbReference type="Proteomes" id="UP000178428">
    <property type="component" value="Unassembled WGS sequence"/>
</dbReference>
<feature type="transmembrane region" description="Helical" evidence="1">
    <location>
        <begin position="21"/>
        <end position="38"/>
    </location>
</feature>
<proteinExistence type="predicted"/>
<accession>A0A1G2EYB6</accession>
<protein>
    <submittedName>
        <fullName evidence="2">Uncharacterized protein</fullName>
    </submittedName>
</protein>
<evidence type="ECO:0000313" key="2">
    <source>
        <dbReference type="EMBL" id="OGZ30707.1"/>
    </source>
</evidence>
<name>A0A1G2EYB6_9BACT</name>
<organism evidence="2 3">
    <name type="scientific">Candidatus Niyogibacteria bacterium RIFCSPLOWO2_02_FULL_45_13</name>
    <dbReference type="NCBI Taxonomy" id="1801725"/>
    <lineage>
        <taxon>Bacteria</taxon>
        <taxon>Candidatus Niyogiibacteriota</taxon>
    </lineage>
</organism>
<feature type="transmembrane region" description="Helical" evidence="1">
    <location>
        <begin position="44"/>
        <end position="61"/>
    </location>
</feature>
<reference evidence="2 3" key="1">
    <citation type="journal article" date="2016" name="Nat. Commun.">
        <title>Thousands of microbial genomes shed light on interconnected biogeochemical processes in an aquifer system.</title>
        <authorList>
            <person name="Anantharaman K."/>
            <person name="Brown C.T."/>
            <person name="Hug L.A."/>
            <person name="Sharon I."/>
            <person name="Castelle C.J."/>
            <person name="Probst A.J."/>
            <person name="Thomas B.C."/>
            <person name="Singh A."/>
            <person name="Wilkins M.J."/>
            <person name="Karaoz U."/>
            <person name="Brodie E.L."/>
            <person name="Williams K.H."/>
            <person name="Hubbard S.S."/>
            <person name="Banfield J.F."/>
        </authorList>
    </citation>
    <scope>NUCLEOTIDE SEQUENCE [LARGE SCALE GENOMIC DNA]</scope>
</reference>